<dbReference type="InterPro" id="IPR018326">
    <property type="entry name" value="Rad4_beta-hairpin_dom1"/>
</dbReference>
<dbReference type="GO" id="GO:0003684">
    <property type="term" value="F:damaged DNA binding"/>
    <property type="evidence" value="ECO:0007669"/>
    <property type="project" value="InterPro"/>
</dbReference>
<dbReference type="EMBL" id="BFAA01027317">
    <property type="protein sequence ID" value="GCB82359.1"/>
    <property type="molecule type" value="Genomic_DNA"/>
</dbReference>
<feature type="region of interest" description="Disordered" evidence="1">
    <location>
        <begin position="1"/>
        <end position="199"/>
    </location>
</feature>
<accession>A0A401QAE8</accession>
<feature type="compositionally biased region" description="Polar residues" evidence="1">
    <location>
        <begin position="120"/>
        <end position="135"/>
    </location>
</feature>
<dbReference type="GO" id="GO:0071942">
    <property type="term" value="C:XPC complex"/>
    <property type="evidence" value="ECO:0007669"/>
    <property type="project" value="TreeGrafter"/>
</dbReference>
<evidence type="ECO:0000256" key="1">
    <source>
        <dbReference type="SAM" id="MobiDB-lite"/>
    </source>
</evidence>
<dbReference type="Proteomes" id="UP000288216">
    <property type="component" value="Unassembled WGS sequence"/>
</dbReference>
<feature type="domain" description="Rad4 beta-hairpin" evidence="2">
    <location>
        <begin position="306"/>
        <end position="353"/>
    </location>
</feature>
<dbReference type="Gene3D" id="3.90.260.10">
    <property type="entry name" value="Transglutaminase-like"/>
    <property type="match status" value="1"/>
</dbReference>
<dbReference type="GO" id="GO:0000111">
    <property type="term" value="C:nucleotide-excision repair factor 2 complex"/>
    <property type="evidence" value="ECO:0007669"/>
    <property type="project" value="TreeGrafter"/>
</dbReference>
<dbReference type="GO" id="GO:0003697">
    <property type="term" value="F:single-stranded DNA binding"/>
    <property type="evidence" value="ECO:0007669"/>
    <property type="project" value="TreeGrafter"/>
</dbReference>
<proteinExistence type="predicted"/>
<protein>
    <recommendedName>
        <fullName evidence="2">Rad4 beta-hairpin domain-containing protein</fullName>
    </recommendedName>
</protein>
<feature type="non-terminal residue" evidence="3">
    <location>
        <position position="353"/>
    </location>
</feature>
<dbReference type="InterPro" id="IPR036985">
    <property type="entry name" value="Transglutaminase-like_sf"/>
</dbReference>
<gene>
    <name evidence="3" type="ORF">scyTo_0023215</name>
</gene>
<dbReference type="OrthoDB" id="300780at2759"/>
<feature type="compositionally biased region" description="Acidic residues" evidence="1">
    <location>
        <begin position="90"/>
        <end position="103"/>
    </location>
</feature>
<dbReference type="SUPFAM" id="SSF54001">
    <property type="entry name" value="Cysteine proteinases"/>
    <property type="match status" value="1"/>
</dbReference>
<dbReference type="SMART" id="SM01030">
    <property type="entry name" value="BHD_1"/>
    <property type="match status" value="1"/>
</dbReference>
<sequence>MEAILEGGHRGSMKTLTAGEEEPQPVPKRKQAEHVNRRGYDRGRHKKVEGASAESGFEDEECLVSKRPGSPRPKNDRRRRVASKVSYKEDTEDDDDSDSDFEVLDGSGSSNYSDGDNRSASLSKRVLSQTNTPRGRQTDQEKNKGIIFSTPKSEKDSEDDDFESDPGKINPRKRRSSKCNKTKANTRGERTSLVSEVSPNSKGSDQWIEVYAEAEKKWVAVDCVRNTLNHPELCAKHASKPLSYIISFDNESCVRDVTQRYDVAWMTKTRKQRIDPGWWDKTLAVYKSDCTERQKEEDLELQSKLLDRPLPTSVAEYKNHPLYVLKRHLLKYETLHPPTATILGHCRTEAVYS</sequence>
<feature type="compositionally biased region" description="Low complexity" evidence="1">
    <location>
        <begin position="105"/>
        <end position="114"/>
    </location>
</feature>
<feature type="compositionally biased region" description="Basic residues" evidence="1">
    <location>
        <begin position="170"/>
        <end position="181"/>
    </location>
</feature>
<dbReference type="InterPro" id="IPR018325">
    <property type="entry name" value="Rad4/PNGase_transGLS-fold"/>
</dbReference>
<organism evidence="3 4">
    <name type="scientific">Scyliorhinus torazame</name>
    <name type="common">Cloudy catshark</name>
    <name type="synonym">Catulus torazame</name>
    <dbReference type="NCBI Taxonomy" id="75743"/>
    <lineage>
        <taxon>Eukaryota</taxon>
        <taxon>Metazoa</taxon>
        <taxon>Chordata</taxon>
        <taxon>Craniata</taxon>
        <taxon>Vertebrata</taxon>
        <taxon>Chondrichthyes</taxon>
        <taxon>Elasmobranchii</taxon>
        <taxon>Galeomorphii</taxon>
        <taxon>Galeoidea</taxon>
        <taxon>Carcharhiniformes</taxon>
        <taxon>Scyliorhinidae</taxon>
        <taxon>Scyliorhinus</taxon>
    </lineage>
</organism>
<dbReference type="STRING" id="75743.A0A401QAE8"/>
<evidence type="ECO:0000259" key="2">
    <source>
        <dbReference type="SMART" id="SM01030"/>
    </source>
</evidence>
<dbReference type="PANTHER" id="PTHR12135">
    <property type="entry name" value="DNA REPAIR PROTEIN XP-C / RAD4"/>
    <property type="match status" value="1"/>
</dbReference>
<name>A0A401QAE8_SCYTO</name>
<dbReference type="Gene3D" id="2.20.20.110">
    <property type="entry name" value="Rad4, beta-hairpin domain BHD1"/>
    <property type="match status" value="1"/>
</dbReference>
<evidence type="ECO:0000313" key="3">
    <source>
        <dbReference type="EMBL" id="GCB82359.1"/>
    </source>
</evidence>
<dbReference type="InterPro" id="IPR038765">
    <property type="entry name" value="Papain-like_cys_pep_sf"/>
</dbReference>
<keyword evidence="4" id="KW-1185">Reference proteome</keyword>
<dbReference type="PANTHER" id="PTHR12135:SF0">
    <property type="entry name" value="DNA REPAIR PROTEIN COMPLEMENTING XP-C CELLS"/>
    <property type="match status" value="1"/>
</dbReference>
<dbReference type="Pfam" id="PF10403">
    <property type="entry name" value="BHD_1"/>
    <property type="match status" value="1"/>
</dbReference>
<dbReference type="Pfam" id="PF03835">
    <property type="entry name" value="Rad4"/>
    <property type="match status" value="1"/>
</dbReference>
<dbReference type="InterPro" id="IPR004583">
    <property type="entry name" value="DNA_repair_Rad4"/>
</dbReference>
<dbReference type="GO" id="GO:0006298">
    <property type="term" value="P:mismatch repair"/>
    <property type="evidence" value="ECO:0007669"/>
    <property type="project" value="TreeGrafter"/>
</dbReference>
<dbReference type="AlphaFoldDB" id="A0A401QAE8"/>
<evidence type="ECO:0000313" key="4">
    <source>
        <dbReference type="Proteomes" id="UP000288216"/>
    </source>
</evidence>
<dbReference type="GO" id="GO:0005737">
    <property type="term" value="C:cytoplasm"/>
    <property type="evidence" value="ECO:0007669"/>
    <property type="project" value="TreeGrafter"/>
</dbReference>
<reference evidence="3 4" key="1">
    <citation type="journal article" date="2018" name="Nat. Ecol. Evol.">
        <title>Shark genomes provide insights into elasmobranch evolution and the origin of vertebrates.</title>
        <authorList>
            <person name="Hara Y"/>
            <person name="Yamaguchi K"/>
            <person name="Onimaru K"/>
            <person name="Kadota M"/>
            <person name="Koyanagi M"/>
            <person name="Keeley SD"/>
            <person name="Tatsumi K"/>
            <person name="Tanaka K"/>
            <person name="Motone F"/>
            <person name="Kageyama Y"/>
            <person name="Nozu R"/>
            <person name="Adachi N"/>
            <person name="Nishimura O"/>
            <person name="Nakagawa R"/>
            <person name="Tanegashima C"/>
            <person name="Kiyatake I"/>
            <person name="Matsumoto R"/>
            <person name="Murakumo K"/>
            <person name="Nishida K"/>
            <person name="Terakita A"/>
            <person name="Kuratani S"/>
            <person name="Sato K"/>
            <person name="Hyodo S Kuraku.S."/>
        </authorList>
    </citation>
    <scope>NUCLEOTIDE SEQUENCE [LARGE SCALE GENOMIC DNA]</scope>
</reference>
<comment type="caution">
    <text evidence="3">The sequence shown here is derived from an EMBL/GenBank/DDBJ whole genome shotgun (WGS) entry which is preliminary data.</text>
</comment>
<dbReference type="GO" id="GO:0006289">
    <property type="term" value="P:nucleotide-excision repair"/>
    <property type="evidence" value="ECO:0007669"/>
    <property type="project" value="InterPro"/>
</dbReference>
<feature type="compositionally biased region" description="Basic and acidic residues" evidence="1">
    <location>
        <begin position="30"/>
        <end position="42"/>
    </location>
</feature>